<proteinExistence type="predicted"/>
<comment type="caution">
    <text evidence="2">The sequence shown here is derived from an EMBL/GenBank/DDBJ whole genome shotgun (WGS) entry which is preliminary data.</text>
</comment>
<reference evidence="2" key="1">
    <citation type="journal article" date="2022" name="New Phytol.">
        <title>Evolutionary transition to the ectomycorrhizal habit in the genomes of a hyperdiverse lineage of mushroom-forming fungi.</title>
        <authorList>
            <person name="Looney B."/>
            <person name="Miyauchi S."/>
            <person name="Morin E."/>
            <person name="Drula E."/>
            <person name="Courty P.E."/>
            <person name="Kohler A."/>
            <person name="Kuo A."/>
            <person name="LaButti K."/>
            <person name="Pangilinan J."/>
            <person name="Lipzen A."/>
            <person name="Riley R."/>
            <person name="Andreopoulos W."/>
            <person name="He G."/>
            <person name="Johnson J."/>
            <person name="Nolan M."/>
            <person name="Tritt A."/>
            <person name="Barry K.W."/>
            <person name="Grigoriev I.V."/>
            <person name="Nagy L.G."/>
            <person name="Hibbett D."/>
            <person name="Henrissat B."/>
            <person name="Matheny P.B."/>
            <person name="Labbe J."/>
            <person name="Martin F.M."/>
        </authorList>
    </citation>
    <scope>NUCLEOTIDE SEQUENCE</scope>
    <source>
        <strain evidence="2">BPL690</strain>
    </source>
</reference>
<feature type="compositionally biased region" description="Basic and acidic residues" evidence="1">
    <location>
        <begin position="370"/>
        <end position="394"/>
    </location>
</feature>
<feature type="region of interest" description="Disordered" evidence="1">
    <location>
        <begin position="799"/>
        <end position="837"/>
    </location>
</feature>
<dbReference type="EMBL" id="WTXG01000006">
    <property type="protein sequence ID" value="KAI0305223.1"/>
    <property type="molecule type" value="Genomic_DNA"/>
</dbReference>
<feature type="compositionally biased region" description="Basic and acidic residues" evidence="1">
    <location>
        <begin position="586"/>
        <end position="598"/>
    </location>
</feature>
<feature type="region of interest" description="Disordered" evidence="1">
    <location>
        <begin position="77"/>
        <end position="130"/>
    </location>
</feature>
<feature type="region of interest" description="Disordered" evidence="1">
    <location>
        <begin position="209"/>
        <end position="252"/>
    </location>
</feature>
<gene>
    <name evidence="2" type="ORF">B0F90DRAFT_1702629</name>
</gene>
<feature type="region of interest" description="Disordered" evidence="1">
    <location>
        <begin position="450"/>
        <end position="473"/>
    </location>
</feature>
<feature type="region of interest" description="Disordered" evidence="1">
    <location>
        <begin position="313"/>
        <end position="338"/>
    </location>
</feature>
<evidence type="ECO:0000313" key="3">
    <source>
        <dbReference type="Proteomes" id="UP001203297"/>
    </source>
</evidence>
<evidence type="ECO:0000313" key="2">
    <source>
        <dbReference type="EMBL" id="KAI0305223.1"/>
    </source>
</evidence>
<sequence>MNCDQRPQAFLPIACRFVSSDQWLTTHFDATWKISEVKQYILAKVYNKGTINNDSSPSRTRNRPVSPITFASAFDSRNSIDSTTDGSLEDDPAEDPDPNSFVEPARQVRGRQAPTYRVASPSVPGSPVEQHPVTLPTYQYSMLAFSTGQLLEDDYSLAWYRLRPYELLELHPPGAIVRLQREVMLDYIRPYLELDVRALRVVISDKEGHANGSAHGPDASPNKIRKPKDPSGESRNPSGPSSGSSAPQSIRKRRKMKLEWRDRYLVIRQGILSLFKSRFDLTLVHTCSLSSLTTLRGQEDVVHTASAAIPSPHAYTPQSVTEPLPSSSPISEHWNDPWSGGTIPREDGVIWGRRGSKEDFKQHRWSTVEGADRSRGSSIPKEDQPEDKTSEQLRNENLWHNVNVSDGTKGIWLVLDTLDEFAHSNLLRVLHRCSPDTVSSTLVPSYLPLDSSLSSSPSPPSSPSSHSTSLGRSPCPYPEWRIEVSQRAQKSGLGDISDAMSWILWKGPPLEPPATKSRGGKDPRKRRSRLATDNSDTLFDPLYFDVGKEGEDSDCELEWESWVKDLARQSRASTNKHTPPTIIEPELAHLDDGRERSGDTTSSLTVSNVSTSEQVTPLSPAVRRTTGLFPGANMDVLSVDSPALLTAPSVLPFQSTGVTTSTVSVGGVVRTRSLISVDGGRWRGVPRAIEIPNEGGSNVRSPGKYRRGKQKRTWEENAWGTKSPTMTMRNTDVLSTTQSFVSPVLEVPSRAVVASASASGDAFEPASISSSSPVGVTTATTATTTTTTKTAIQFLPRRLSAATETLRPDGVSTSGDKAGKGKRLKSPSRGRTFSPERLVDKLDSALDFMTG</sequence>
<feature type="region of interest" description="Disordered" evidence="1">
    <location>
        <begin position="760"/>
        <end position="781"/>
    </location>
</feature>
<feature type="region of interest" description="Disordered" evidence="1">
    <location>
        <begin position="362"/>
        <end position="394"/>
    </location>
</feature>
<feature type="compositionally biased region" description="Acidic residues" evidence="1">
    <location>
        <begin position="87"/>
        <end position="97"/>
    </location>
</feature>
<dbReference type="Proteomes" id="UP001203297">
    <property type="component" value="Unassembled WGS sequence"/>
</dbReference>
<protein>
    <submittedName>
        <fullName evidence="2">Uncharacterized protein</fullName>
    </submittedName>
</protein>
<feature type="region of interest" description="Disordered" evidence="1">
    <location>
        <begin position="693"/>
        <end position="714"/>
    </location>
</feature>
<feature type="compositionally biased region" description="Low complexity" evidence="1">
    <location>
        <begin position="463"/>
        <end position="473"/>
    </location>
</feature>
<keyword evidence="3" id="KW-1185">Reference proteome</keyword>
<dbReference type="AlphaFoldDB" id="A0AAD4M831"/>
<feature type="region of interest" description="Disordered" evidence="1">
    <location>
        <begin position="507"/>
        <end position="532"/>
    </location>
</feature>
<organism evidence="2 3">
    <name type="scientific">Multifurca ochricompacta</name>
    <dbReference type="NCBI Taxonomy" id="376703"/>
    <lineage>
        <taxon>Eukaryota</taxon>
        <taxon>Fungi</taxon>
        <taxon>Dikarya</taxon>
        <taxon>Basidiomycota</taxon>
        <taxon>Agaricomycotina</taxon>
        <taxon>Agaricomycetes</taxon>
        <taxon>Russulales</taxon>
        <taxon>Russulaceae</taxon>
        <taxon>Multifurca</taxon>
    </lineage>
</organism>
<feature type="compositionally biased region" description="Polar residues" evidence="1">
    <location>
        <begin position="316"/>
        <end position="330"/>
    </location>
</feature>
<evidence type="ECO:0000256" key="1">
    <source>
        <dbReference type="SAM" id="MobiDB-lite"/>
    </source>
</evidence>
<feature type="region of interest" description="Disordered" evidence="1">
    <location>
        <begin position="570"/>
        <end position="618"/>
    </location>
</feature>
<name>A0AAD4M831_9AGAM</name>
<feature type="compositionally biased region" description="Low complexity" evidence="1">
    <location>
        <begin position="600"/>
        <end position="612"/>
    </location>
</feature>
<accession>A0AAD4M831</accession>
<feature type="compositionally biased region" description="Low complexity" evidence="1">
    <location>
        <begin position="233"/>
        <end position="249"/>
    </location>
</feature>
<feature type="compositionally biased region" description="Polar residues" evidence="1">
    <location>
        <begin position="77"/>
        <end position="86"/>
    </location>
</feature>